<dbReference type="Pfam" id="PF10510">
    <property type="entry name" value="PIG-S"/>
    <property type="match status" value="1"/>
</dbReference>
<keyword evidence="5 11" id="KW-0812">Transmembrane</keyword>
<comment type="similarity">
    <text evidence="3">Belongs to the PIGS family.</text>
</comment>
<evidence type="ECO:0000256" key="7">
    <source>
        <dbReference type="ARBA" id="ARBA00022989"/>
    </source>
</evidence>
<keyword evidence="4" id="KW-0337">GPI-anchor biosynthesis</keyword>
<feature type="region of interest" description="Disordered" evidence="10">
    <location>
        <begin position="486"/>
        <end position="508"/>
    </location>
</feature>
<dbReference type="UniPathway" id="UPA00196"/>
<evidence type="ECO:0000256" key="2">
    <source>
        <dbReference type="ARBA" id="ARBA00004687"/>
    </source>
</evidence>
<protein>
    <submittedName>
        <fullName evidence="12">Related to GPI transamidase component PIG-S</fullName>
    </submittedName>
</protein>
<feature type="region of interest" description="Disordered" evidence="10">
    <location>
        <begin position="535"/>
        <end position="558"/>
    </location>
</feature>
<organism evidence="12">
    <name type="scientific">Melanopsichium pennsylvanicum 4</name>
    <dbReference type="NCBI Taxonomy" id="1398559"/>
    <lineage>
        <taxon>Eukaryota</taxon>
        <taxon>Fungi</taxon>
        <taxon>Dikarya</taxon>
        <taxon>Basidiomycota</taxon>
        <taxon>Ustilaginomycotina</taxon>
        <taxon>Ustilaginomycetes</taxon>
        <taxon>Ustilaginales</taxon>
        <taxon>Ustilaginaceae</taxon>
        <taxon>Melanopsichium</taxon>
    </lineage>
</organism>
<feature type="region of interest" description="Disordered" evidence="10">
    <location>
        <begin position="418"/>
        <end position="440"/>
    </location>
</feature>
<feature type="transmembrane region" description="Helical" evidence="11">
    <location>
        <begin position="12"/>
        <end position="32"/>
    </location>
</feature>
<dbReference type="GO" id="GO:0006506">
    <property type="term" value="P:GPI anchor biosynthetic process"/>
    <property type="evidence" value="ECO:0007669"/>
    <property type="project" value="UniProtKB-UniPathway"/>
</dbReference>
<dbReference type="PANTHER" id="PTHR21072:SF13">
    <property type="entry name" value="GPI TRANSAMIDASE COMPONENT PIG-S"/>
    <property type="match status" value="1"/>
</dbReference>
<proteinExistence type="inferred from homology"/>
<comment type="subcellular location">
    <subcellularLocation>
        <location evidence="1">Endoplasmic reticulum membrane</location>
        <topology evidence="1">Multi-pass membrane protein</topology>
    </subcellularLocation>
</comment>
<evidence type="ECO:0000313" key="12">
    <source>
        <dbReference type="EMBL" id="CDI52440.1"/>
    </source>
</evidence>
<dbReference type="InterPro" id="IPR019540">
    <property type="entry name" value="PtdIno-glycan_biosynth_class_S"/>
</dbReference>
<evidence type="ECO:0000256" key="1">
    <source>
        <dbReference type="ARBA" id="ARBA00004477"/>
    </source>
</evidence>
<keyword evidence="7 11" id="KW-1133">Transmembrane helix</keyword>
<evidence type="ECO:0000256" key="6">
    <source>
        <dbReference type="ARBA" id="ARBA00022824"/>
    </source>
</evidence>
<evidence type="ECO:0000256" key="5">
    <source>
        <dbReference type="ARBA" id="ARBA00022692"/>
    </source>
</evidence>
<feature type="compositionally biased region" description="Basic and acidic residues" evidence="10">
    <location>
        <begin position="542"/>
        <end position="554"/>
    </location>
</feature>
<feature type="compositionally biased region" description="Basic and acidic residues" evidence="10">
    <location>
        <begin position="487"/>
        <end position="508"/>
    </location>
</feature>
<evidence type="ECO:0000256" key="3">
    <source>
        <dbReference type="ARBA" id="ARBA00005316"/>
    </source>
</evidence>
<evidence type="ECO:0000256" key="11">
    <source>
        <dbReference type="SAM" id="Phobius"/>
    </source>
</evidence>
<evidence type="ECO:0000256" key="8">
    <source>
        <dbReference type="ARBA" id="ARBA00023136"/>
    </source>
</evidence>
<comment type="pathway">
    <text evidence="2">Glycolipid biosynthesis; glycosylphosphatidylinositol-anchor biosynthesis.</text>
</comment>
<evidence type="ECO:0000256" key="10">
    <source>
        <dbReference type="SAM" id="MobiDB-lite"/>
    </source>
</evidence>
<sequence length="637" mass="71315">MAPPLTYQSLQTRILILACFWTALILSIPSWLRLTTIQRLPLPTSHVEALQAVEKCPVTFATHLTLLIDPDLLPPPGQHGDESVLQQVQQLVEQSLQLKASMARSASFECTKWAVDAHSIASVGRIVEFEPDTGTYAIRILTPWSNFKHGTLYDVLPTAFIPRTTFNTTATVTEDFFSLVPHTISAAVIAELLSLRGDSSIESSISDTQQDPRVIQYSKHIRLVFSIMNQDITHSTAYDSHLIHALANTANASHDDDSKGGSIGRLIRELQGLHDFHVETQVQWFAPLQFEPTQELLEEIVEREVEELVMVDELVEEMVEVEVDDIDDDGDQDVNSNSSVTVVGGSGTSEEEEQGAAEVKEHLLTPTLKQRKTVLVKRTRNVQVPRVHKVIKQTRTPLPKRHVVEWDDLKVFVNSEEWSLTSTVPPPTSSSWSSSSGSDDDEMLLGRPFDVLSQTHDLHFLLYIPSKSHSPLHVRDLVNGGVVDGAAQEKERGGRKDGQGGGARVEDLPEQDVKEAIGLFTQQIEMLLGLTTDSSMLDDDEKDRKKQGGQELEKRRRRRKVRISMLKQRRILELARESVNTLQAITRLVEKIENLGIGEAVQTDTNAALDILETFLNPVSTLKDDDSEEEQRQRQRQ</sequence>
<feature type="region of interest" description="Disordered" evidence="10">
    <location>
        <begin position="327"/>
        <end position="351"/>
    </location>
</feature>
<dbReference type="GO" id="GO:0042765">
    <property type="term" value="C:GPI-anchor transamidase complex"/>
    <property type="evidence" value="ECO:0007669"/>
    <property type="project" value="InterPro"/>
</dbReference>
<feature type="compositionally biased region" description="Low complexity" evidence="10">
    <location>
        <begin position="419"/>
        <end position="437"/>
    </location>
</feature>
<reference evidence="12" key="1">
    <citation type="journal article" date="2014" name="Genome Biol. Evol.">
        <title>Gene Loss Rather Than Gene Gain Is Associated with a Host Jump from Monocots to Dicots in the Smut Fungus Melanopsichium pennsylvanicum.</title>
        <authorList>
            <person name="Sharma R."/>
            <person name="Mishra B."/>
            <person name="Runge F."/>
            <person name="Thines M."/>
        </authorList>
    </citation>
    <scope>NUCLEOTIDE SEQUENCE</scope>
    <source>
        <strain evidence="12">4</strain>
    </source>
</reference>
<evidence type="ECO:0000256" key="4">
    <source>
        <dbReference type="ARBA" id="ARBA00022502"/>
    </source>
</evidence>
<name>A0A077QS97_9BASI</name>
<keyword evidence="9" id="KW-0325">Glycoprotein</keyword>
<keyword evidence="6" id="KW-0256">Endoplasmic reticulum</keyword>
<keyword evidence="8 11" id="KW-0472">Membrane</keyword>
<feature type="compositionally biased region" description="Low complexity" evidence="10">
    <location>
        <begin position="333"/>
        <end position="343"/>
    </location>
</feature>
<dbReference type="EMBL" id="HG529539">
    <property type="protein sequence ID" value="CDI52440.1"/>
    <property type="molecule type" value="Genomic_DNA"/>
</dbReference>
<evidence type="ECO:0000256" key="9">
    <source>
        <dbReference type="ARBA" id="ARBA00023180"/>
    </source>
</evidence>
<dbReference type="PANTHER" id="PTHR21072">
    <property type="entry name" value="GPI TRANSAMIDASE COMPONENT PIG-S"/>
    <property type="match status" value="1"/>
</dbReference>
<dbReference type="AlphaFoldDB" id="A0A077QS97"/>
<dbReference type="GO" id="GO:0016255">
    <property type="term" value="P:attachment of GPI anchor to protein"/>
    <property type="evidence" value="ECO:0007669"/>
    <property type="project" value="InterPro"/>
</dbReference>
<accession>A0A077QS97</accession>